<reference evidence="1 2" key="1">
    <citation type="submission" date="2022-11" db="EMBL/GenBank/DDBJ databases">
        <title>Mucor velutinosus strain NIH1002 WGS.</title>
        <authorList>
            <person name="Subramanian P."/>
            <person name="Mullikin J.C."/>
            <person name="Segre J.A."/>
            <person name="Zelazny A.M."/>
        </authorList>
    </citation>
    <scope>NUCLEOTIDE SEQUENCE [LARGE SCALE GENOMIC DNA]</scope>
    <source>
        <strain evidence="1 2">NIH1002</strain>
    </source>
</reference>
<dbReference type="AlphaFoldDB" id="A0AAN7D4U1"/>
<dbReference type="RefSeq" id="XP_064677449.1">
    <property type="nucleotide sequence ID" value="XM_064824513.1"/>
</dbReference>
<dbReference type="GeneID" id="89948902"/>
<evidence type="ECO:0000313" key="2">
    <source>
        <dbReference type="Proteomes" id="UP001304243"/>
    </source>
</evidence>
<protein>
    <submittedName>
        <fullName evidence="1">Uncharacterized protein</fullName>
    </submittedName>
</protein>
<dbReference type="Proteomes" id="UP001304243">
    <property type="component" value="Unassembled WGS sequence"/>
</dbReference>
<accession>A0AAN7D4U1</accession>
<organism evidence="1 2">
    <name type="scientific">Mucor velutinosus</name>
    <dbReference type="NCBI Taxonomy" id="708070"/>
    <lineage>
        <taxon>Eukaryota</taxon>
        <taxon>Fungi</taxon>
        <taxon>Fungi incertae sedis</taxon>
        <taxon>Mucoromycota</taxon>
        <taxon>Mucoromycotina</taxon>
        <taxon>Mucoromycetes</taxon>
        <taxon>Mucorales</taxon>
        <taxon>Mucorineae</taxon>
        <taxon>Mucoraceae</taxon>
        <taxon>Mucor</taxon>
    </lineage>
</organism>
<name>A0AAN7D4U1_9FUNG</name>
<evidence type="ECO:0000313" key="1">
    <source>
        <dbReference type="EMBL" id="KAK4510783.1"/>
    </source>
</evidence>
<keyword evidence="2" id="KW-1185">Reference proteome</keyword>
<proteinExistence type="predicted"/>
<dbReference type="EMBL" id="JASEJX010000033">
    <property type="protein sequence ID" value="KAK4510783.1"/>
    <property type="molecule type" value="Genomic_DNA"/>
</dbReference>
<sequence>MTSFSPLLSHVFLKGLTPLASTPMNPNYEFQILNVPIKKRLPSSHMMRQQLRDIGLPSHMAVDVHYPAANILSLIVRNKHFVRCQNTLHAAHLTTVPDFIPLDPAHSDPSSVQ</sequence>
<gene>
    <name evidence="1" type="ORF">ATC70_005216</name>
</gene>
<comment type="caution">
    <text evidence="1">The sequence shown here is derived from an EMBL/GenBank/DDBJ whole genome shotgun (WGS) entry which is preliminary data.</text>
</comment>